<evidence type="ECO:0000256" key="4">
    <source>
        <dbReference type="ARBA" id="ARBA00022989"/>
    </source>
</evidence>
<feature type="transmembrane region" description="Helical" evidence="7">
    <location>
        <begin position="325"/>
        <end position="353"/>
    </location>
</feature>
<keyword evidence="5 7" id="KW-0472">Membrane</keyword>
<dbReference type="InterPro" id="IPR011701">
    <property type="entry name" value="MFS"/>
</dbReference>
<feature type="transmembrane region" description="Helical" evidence="7">
    <location>
        <begin position="148"/>
        <end position="166"/>
    </location>
</feature>
<feature type="transmembrane region" description="Helical" evidence="7">
    <location>
        <begin position="451"/>
        <end position="471"/>
    </location>
</feature>
<dbReference type="Proteomes" id="UP000076584">
    <property type="component" value="Unassembled WGS sequence"/>
</dbReference>
<dbReference type="PANTHER" id="PTHR43791">
    <property type="entry name" value="PERMEASE-RELATED"/>
    <property type="match status" value="1"/>
</dbReference>
<evidence type="ECO:0000313" key="9">
    <source>
        <dbReference type="EMBL" id="KZL83888.1"/>
    </source>
</evidence>
<comment type="subcellular location">
    <subcellularLocation>
        <location evidence="1">Membrane</location>
        <topology evidence="1">Multi-pass membrane protein</topology>
    </subcellularLocation>
</comment>
<dbReference type="GO" id="GO:0022857">
    <property type="term" value="F:transmembrane transporter activity"/>
    <property type="evidence" value="ECO:0007669"/>
    <property type="project" value="InterPro"/>
</dbReference>
<dbReference type="GO" id="GO:0016020">
    <property type="term" value="C:membrane"/>
    <property type="evidence" value="ECO:0007669"/>
    <property type="project" value="UniProtKB-SubCell"/>
</dbReference>
<organism evidence="9 10">
    <name type="scientific">Colletotrichum incanum</name>
    <name type="common">Soybean anthracnose fungus</name>
    <dbReference type="NCBI Taxonomy" id="1573173"/>
    <lineage>
        <taxon>Eukaryota</taxon>
        <taxon>Fungi</taxon>
        <taxon>Dikarya</taxon>
        <taxon>Ascomycota</taxon>
        <taxon>Pezizomycotina</taxon>
        <taxon>Sordariomycetes</taxon>
        <taxon>Hypocreomycetidae</taxon>
        <taxon>Glomerellales</taxon>
        <taxon>Glomerellaceae</taxon>
        <taxon>Colletotrichum</taxon>
        <taxon>Colletotrichum spaethianum species complex</taxon>
    </lineage>
</organism>
<gene>
    <name evidence="9" type="ORF">CI238_06982</name>
</gene>
<name>A0A161WH61_COLIC</name>
<reference evidence="9 10" key="1">
    <citation type="submission" date="2015-06" db="EMBL/GenBank/DDBJ databases">
        <title>Survival trade-offs in plant roots during colonization by closely related pathogenic and mutualistic fungi.</title>
        <authorList>
            <person name="Hacquard S."/>
            <person name="Kracher B."/>
            <person name="Hiruma K."/>
            <person name="Weinman A."/>
            <person name="Muench P."/>
            <person name="Garrido Oter R."/>
            <person name="Ver Loren van Themaat E."/>
            <person name="Dallerey J.-F."/>
            <person name="Damm U."/>
            <person name="Henrissat B."/>
            <person name="Lespinet O."/>
            <person name="Thon M."/>
            <person name="Kemen E."/>
            <person name="McHardy A.C."/>
            <person name="Schulze-Lefert P."/>
            <person name="O'Connell R.J."/>
        </authorList>
    </citation>
    <scope>NUCLEOTIDE SEQUENCE [LARGE SCALE GENOMIC DNA]</scope>
    <source>
        <strain evidence="9 10">MAFF 238704</strain>
    </source>
</reference>
<evidence type="ECO:0000256" key="3">
    <source>
        <dbReference type="ARBA" id="ARBA00022692"/>
    </source>
</evidence>
<feature type="transmembrane region" description="Helical" evidence="7">
    <location>
        <begin position="255"/>
        <end position="278"/>
    </location>
</feature>
<dbReference type="Gene3D" id="1.20.1250.20">
    <property type="entry name" value="MFS general substrate transporter like domains"/>
    <property type="match status" value="2"/>
</dbReference>
<keyword evidence="4 7" id="KW-1133">Transmembrane helix</keyword>
<feature type="transmembrane region" description="Helical" evidence="7">
    <location>
        <begin position="105"/>
        <end position="127"/>
    </location>
</feature>
<dbReference type="AlphaFoldDB" id="A0A161WH61"/>
<feature type="transmembrane region" description="Helical" evidence="7">
    <location>
        <begin position="483"/>
        <end position="505"/>
    </location>
</feature>
<protein>
    <submittedName>
        <fullName evidence="9">Major facilitator superfamily transporter</fullName>
    </submittedName>
</protein>
<feature type="region of interest" description="Disordered" evidence="6">
    <location>
        <begin position="1"/>
        <end position="36"/>
    </location>
</feature>
<evidence type="ECO:0000256" key="5">
    <source>
        <dbReference type="ARBA" id="ARBA00023136"/>
    </source>
</evidence>
<evidence type="ECO:0000256" key="2">
    <source>
        <dbReference type="ARBA" id="ARBA00022448"/>
    </source>
</evidence>
<keyword evidence="3 7" id="KW-0812">Transmembrane</keyword>
<comment type="caution">
    <text evidence="9">The sequence shown here is derived from an EMBL/GenBank/DDBJ whole genome shotgun (WGS) entry which is preliminary data.</text>
</comment>
<evidence type="ECO:0000313" key="10">
    <source>
        <dbReference type="Proteomes" id="UP000076584"/>
    </source>
</evidence>
<feature type="transmembrane region" description="Helical" evidence="7">
    <location>
        <begin position="224"/>
        <end position="243"/>
    </location>
</feature>
<dbReference type="Pfam" id="PF07690">
    <property type="entry name" value="MFS_1"/>
    <property type="match status" value="1"/>
</dbReference>
<feature type="domain" description="Major facilitator superfamily (MFS) profile" evidence="8">
    <location>
        <begin position="68"/>
        <end position="509"/>
    </location>
</feature>
<feature type="transmembrane region" description="Helical" evidence="7">
    <location>
        <begin position="172"/>
        <end position="192"/>
    </location>
</feature>
<dbReference type="InterPro" id="IPR020846">
    <property type="entry name" value="MFS_dom"/>
</dbReference>
<dbReference type="PROSITE" id="PS50850">
    <property type="entry name" value="MFS"/>
    <property type="match status" value="1"/>
</dbReference>
<feature type="transmembrane region" description="Helical" evidence="7">
    <location>
        <begin position="389"/>
        <end position="409"/>
    </location>
</feature>
<evidence type="ECO:0000256" key="1">
    <source>
        <dbReference type="ARBA" id="ARBA00004141"/>
    </source>
</evidence>
<feature type="transmembrane region" description="Helical" evidence="7">
    <location>
        <begin position="365"/>
        <end position="382"/>
    </location>
</feature>
<dbReference type="PANTHER" id="PTHR43791:SF36">
    <property type="entry name" value="TRANSPORTER, PUTATIVE (AFU_ORTHOLOGUE AFUA_6G08340)-RELATED"/>
    <property type="match status" value="1"/>
</dbReference>
<dbReference type="SUPFAM" id="SSF103473">
    <property type="entry name" value="MFS general substrate transporter"/>
    <property type="match status" value="1"/>
</dbReference>
<proteinExistence type="predicted"/>
<feature type="transmembrane region" description="Helical" evidence="7">
    <location>
        <begin position="415"/>
        <end position="439"/>
    </location>
</feature>
<evidence type="ECO:0000256" key="6">
    <source>
        <dbReference type="SAM" id="MobiDB-lite"/>
    </source>
</evidence>
<feature type="compositionally biased region" description="Basic and acidic residues" evidence="6">
    <location>
        <begin position="11"/>
        <end position="35"/>
    </location>
</feature>
<keyword evidence="2" id="KW-0813">Transport</keyword>
<feature type="transmembrane region" description="Helical" evidence="7">
    <location>
        <begin position="68"/>
        <end position="85"/>
    </location>
</feature>
<accession>A0A161WH61</accession>
<evidence type="ECO:0000256" key="7">
    <source>
        <dbReference type="SAM" id="Phobius"/>
    </source>
</evidence>
<keyword evidence="10" id="KW-1185">Reference proteome</keyword>
<dbReference type="InterPro" id="IPR036259">
    <property type="entry name" value="MFS_trans_sf"/>
</dbReference>
<dbReference type="EMBL" id="LFIW01001039">
    <property type="protein sequence ID" value="KZL83888.1"/>
    <property type="molecule type" value="Genomic_DNA"/>
</dbReference>
<evidence type="ECO:0000259" key="8">
    <source>
        <dbReference type="PROSITE" id="PS50850"/>
    </source>
</evidence>
<sequence>MADIGTASMANRRDKIGPVDEETSRVHSEYSKVTDSDEDDIVARMNNLDPPVTPEEVKKVRRKIDRRLPPFLLILYMFTWLDRGALGNAALMGIREDLGFSSRQFSLAVSMFFVGTAIADLFTNIGMRYVRPSLYLATAMSGLGMRSLYPWKIIWGVFAALQAVAGSPEGMYAIRFFLGIFEAAFISGAPYLTTVLYPRAASDFISYSLYNQTLTCDQEWGRRISVYLSATPLAGAFGGWVAYGVSNISNPRVKHWQALFLIEGLLTILFGILCIWILPDRPHNTKWLTPRERDVATWRMMNDGNRTHGRVNWRHTLNQLRDWRLWLNIAIYMGQVLQTYTIATFTPIIVATFGYDNVKAQLMTAPPYCVAFVMVFVVGYASDRMKSCSGLLVACSVVAATGDLLLAVLPHTAASARYGATFLITSGILSGVTLSVGNITSNCCGDIKKGIATGLFQSFGSTMGIATGYLFPSTDGPSYKTGFWTLFAATCWTGIGAAFVTVMTIRENRRRDREFGKPPKGVVIDYDEDGQMEQHPYWRYYR</sequence>
<dbReference type="FunFam" id="1.20.1250.20:FF:000013">
    <property type="entry name" value="MFS general substrate transporter"/>
    <property type="match status" value="1"/>
</dbReference>